<sequence length="230" mass="26349">MIIAVIPSAGKGERFNSKKPKQFLEIKGKPLFIYTLQRFEKHPQIDGIVLSVSPEYIKETEKLISFYNLKKVLKITEGGKTRQESVFKGIKVSPPETKIFLIHDAVRPFVSLALISEVIENTKIFGACVPAIPLRDTLNRVFLREVKENIDRTNLFCIQTPQGIRAKILISLLERAKKENLIFSDESTLLLHYGYRVRIVEGSLINYKITYPEDLFLAEKLIDCKIEDLL</sequence>
<reference evidence="4" key="1">
    <citation type="journal article" date="2020" name="mSystems">
        <title>Genome- and Community-Level Interaction Insights into Carbon Utilization and Element Cycling Functions of Hydrothermarchaeota in Hydrothermal Sediment.</title>
        <authorList>
            <person name="Zhou Z."/>
            <person name="Liu Y."/>
            <person name="Xu W."/>
            <person name="Pan J."/>
            <person name="Luo Z.H."/>
            <person name="Li M."/>
        </authorList>
    </citation>
    <scope>NUCLEOTIDE SEQUENCE [LARGE SCALE GENOMIC DNA]</scope>
    <source>
        <strain evidence="4">SpSt-711</strain>
    </source>
</reference>
<dbReference type="FunFam" id="3.90.550.10:FF:000003">
    <property type="entry name" value="2-C-methyl-D-erythritol 4-phosphate cytidylyltransferase"/>
    <property type="match status" value="1"/>
</dbReference>
<name>A0A7V4JPR9_9BACT</name>
<gene>
    <name evidence="3 4" type="primary">ispD</name>
    <name evidence="4" type="ORF">ENU91_02170</name>
</gene>
<feature type="site" description="Positions MEP for the nucleophilic attack" evidence="3">
    <location>
        <position position="208"/>
    </location>
</feature>
<dbReference type="InterPro" id="IPR050088">
    <property type="entry name" value="IspD/TarI_cytidylyltransf_bact"/>
</dbReference>
<comment type="function">
    <text evidence="3">Catalyzes the formation of 4-diphosphocytidyl-2-C-methyl-D-erythritol from CTP and 2-C-methyl-D-erythritol 4-phosphate (MEP).</text>
</comment>
<dbReference type="PANTHER" id="PTHR32125:SF4">
    <property type="entry name" value="2-C-METHYL-D-ERYTHRITOL 4-PHOSPHATE CYTIDYLYLTRANSFERASE, CHLOROPLASTIC"/>
    <property type="match status" value="1"/>
</dbReference>
<dbReference type="GO" id="GO:0019288">
    <property type="term" value="P:isopentenyl diphosphate biosynthetic process, methylerythritol 4-phosphate pathway"/>
    <property type="evidence" value="ECO:0007669"/>
    <property type="project" value="UniProtKB-UniRule"/>
</dbReference>
<dbReference type="PANTHER" id="PTHR32125">
    <property type="entry name" value="2-C-METHYL-D-ERYTHRITOL 4-PHOSPHATE CYTIDYLYLTRANSFERASE, CHLOROPLASTIC"/>
    <property type="match status" value="1"/>
</dbReference>
<dbReference type="SUPFAM" id="SSF53448">
    <property type="entry name" value="Nucleotide-diphospho-sugar transferases"/>
    <property type="match status" value="1"/>
</dbReference>
<dbReference type="NCBIfam" id="TIGR00453">
    <property type="entry name" value="ispD"/>
    <property type="match status" value="1"/>
</dbReference>
<evidence type="ECO:0000313" key="4">
    <source>
        <dbReference type="EMBL" id="HGU15454.1"/>
    </source>
</evidence>
<dbReference type="InterPro" id="IPR034683">
    <property type="entry name" value="IspD/TarI"/>
</dbReference>
<accession>A0A7V4JPR9</accession>
<dbReference type="GO" id="GO:0050518">
    <property type="term" value="F:2-C-methyl-D-erythritol 4-phosphate cytidylyltransferase activity"/>
    <property type="evidence" value="ECO:0007669"/>
    <property type="project" value="UniProtKB-UniRule"/>
</dbReference>
<keyword evidence="2 3" id="KW-0548">Nucleotidyltransferase</keyword>
<keyword evidence="1 3" id="KW-0808">Transferase</keyword>
<dbReference type="InterPro" id="IPR029044">
    <property type="entry name" value="Nucleotide-diphossugar_trans"/>
</dbReference>
<feature type="site" description="Transition state stabilizer" evidence="3">
    <location>
        <position position="21"/>
    </location>
</feature>
<dbReference type="AlphaFoldDB" id="A0A7V4JPR9"/>
<evidence type="ECO:0000256" key="1">
    <source>
        <dbReference type="ARBA" id="ARBA00022679"/>
    </source>
</evidence>
<proteinExistence type="inferred from homology"/>
<dbReference type="EMBL" id="DTEI01000043">
    <property type="protein sequence ID" value="HGU15454.1"/>
    <property type="molecule type" value="Genomic_DNA"/>
</dbReference>
<comment type="pathway">
    <text evidence="3">Isoprenoid biosynthesis; isopentenyl diphosphate biosynthesis via DXP pathway; isopentenyl diphosphate from 1-deoxy-D-xylulose 5-phosphate: step 2/6.</text>
</comment>
<keyword evidence="3" id="KW-0414">Isoprene biosynthesis</keyword>
<protein>
    <recommendedName>
        <fullName evidence="3">2-C-methyl-D-erythritol 4-phosphate cytidylyltransferase</fullName>
        <ecNumber evidence="3">2.7.7.60</ecNumber>
    </recommendedName>
    <alternativeName>
        <fullName evidence="3">4-diphosphocytidyl-2C-methyl-D-erythritol synthase</fullName>
    </alternativeName>
    <alternativeName>
        <fullName evidence="3">MEP cytidylyltransferase</fullName>
        <shortName evidence="3">MCT</shortName>
    </alternativeName>
</protein>
<dbReference type="EC" id="2.7.7.60" evidence="3"/>
<comment type="catalytic activity">
    <reaction evidence="3">
        <text>2-C-methyl-D-erythritol 4-phosphate + CTP + H(+) = 4-CDP-2-C-methyl-D-erythritol + diphosphate</text>
        <dbReference type="Rhea" id="RHEA:13429"/>
        <dbReference type="ChEBI" id="CHEBI:15378"/>
        <dbReference type="ChEBI" id="CHEBI:33019"/>
        <dbReference type="ChEBI" id="CHEBI:37563"/>
        <dbReference type="ChEBI" id="CHEBI:57823"/>
        <dbReference type="ChEBI" id="CHEBI:58262"/>
        <dbReference type="EC" id="2.7.7.60"/>
    </reaction>
</comment>
<dbReference type="InterPro" id="IPR001228">
    <property type="entry name" value="IspD"/>
</dbReference>
<feature type="site" description="Positions MEP for the nucleophilic attack" evidence="3">
    <location>
        <position position="152"/>
    </location>
</feature>
<evidence type="ECO:0000256" key="3">
    <source>
        <dbReference type="HAMAP-Rule" id="MF_00108"/>
    </source>
</evidence>
<dbReference type="Pfam" id="PF01128">
    <property type="entry name" value="IspD"/>
    <property type="match status" value="1"/>
</dbReference>
<dbReference type="UniPathway" id="UPA00056">
    <property type="reaction ID" value="UER00093"/>
</dbReference>
<comment type="caution">
    <text evidence="4">The sequence shown here is derived from an EMBL/GenBank/DDBJ whole genome shotgun (WGS) entry which is preliminary data.</text>
</comment>
<dbReference type="HAMAP" id="MF_00108">
    <property type="entry name" value="IspD"/>
    <property type="match status" value="1"/>
</dbReference>
<evidence type="ECO:0000256" key="2">
    <source>
        <dbReference type="ARBA" id="ARBA00022695"/>
    </source>
</evidence>
<feature type="site" description="Transition state stabilizer" evidence="3">
    <location>
        <position position="14"/>
    </location>
</feature>
<dbReference type="Gene3D" id="3.90.550.10">
    <property type="entry name" value="Spore Coat Polysaccharide Biosynthesis Protein SpsA, Chain A"/>
    <property type="match status" value="1"/>
</dbReference>
<dbReference type="CDD" id="cd02516">
    <property type="entry name" value="CDP-ME_synthetase"/>
    <property type="match status" value="1"/>
</dbReference>
<comment type="similarity">
    <text evidence="3">Belongs to the IspD/TarI cytidylyltransferase family. IspD subfamily.</text>
</comment>
<organism evidence="4">
    <name type="scientific">Thermodesulfobacterium geofontis</name>
    <dbReference type="NCBI Taxonomy" id="1295609"/>
    <lineage>
        <taxon>Bacteria</taxon>
        <taxon>Pseudomonadati</taxon>
        <taxon>Thermodesulfobacteriota</taxon>
        <taxon>Thermodesulfobacteria</taxon>
        <taxon>Thermodesulfobacteriales</taxon>
        <taxon>Thermodesulfobacteriaceae</taxon>
        <taxon>Thermodesulfobacterium</taxon>
    </lineage>
</organism>